<name>A0A2T1AC28_TRISK</name>
<dbReference type="Gene3D" id="1.10.530.10">
    <property type="match status" value="1"/>
</dbReference>
<sequence length="606" mass="65273">MSNRTDPDLRIDPAFSAAGRRARARRRRRIFLRAGAALGLFVGIGLAAGVIWQWRSTPNAGPSQVTRAPEPAPVSPSQIAPPPDPFRALVNLPRDPLRLRLAQPELQEDQSLPGPADFAPERAGPLRPDRLRLINADLSHQSSKLALHAASRLEDFALYQAQRSRALSGAQAATPARDHKIYTRAPGQSYALAEDQILWLATPRSGVEVLTENGVSQEEAQAAIRALQPLLPEPTEDNDTAPLTLPQNSILALRFARGSEHTSALAQLTLYTDDLYCCSLARDAAGQWVRAADPWGQEDLAVRARAARRDLPPPQSYLDALYTSALQSGLSDHAAGNLVVMVAQRFALDRKVGAGDHITLLLAGHDATEEEDDLAQVLFVGLGGPAGREQSCYVMAGPDGKYLCAGTMFTPRASTDDSATDDEAVRNLVSRIVHVESGGRSDAKNPLSSALGPGQFIISTWLHMIKTYHPELMQNLSRQEVLDLRMDPALSVEMVFNLTRQNRAYLVKKGFGVTSGRLYLAHFLGPEGAVRALGTDPDLSVEATLGSQVVDANPFLRGKSVADLIAWAETKMTGKAPTQAAISLPGSAAYTRDVDLILDTAGLTDG</sequence>
<keyword evidence="2" id="KW-0812">Transmembrane</keyword>
<evidence type="ECO:0000256" key="2">
    <source>
        <dbReference type="SAM" id="Phobius"/>
    </source>
</evidence>
<accession>A0A2T1AC28</accession>
<reference evidence="3 4" key="1">
    <citation type="submission" date="2018-03" db="EMBL/GenBank/DDBJ databases">
        <title>Genomic Encyclopedia of Archaeal and Bacterial Type Strains, Phase II (KMG-II): from individual species to whole genera.</title>
        <authorList>
            <person name="Goeker M."/>
        </authorList>
    </citation>
    <scope>NUCLEOTIDE SEQUENCE [LARGE SCALE GENOMIC DNA]</scope>
    <source>
        <strain evidence="3 4">DSM 25328</strain>
    </source>
</reference>
<comment type="caution">
    <text evidence="3">The sequence shown here is derived from an EMBL/GenBank/DDBJ whole genome shotgun (WGS) entry which is preliminary data.</text>
</comment>
<evidence type="ECO:0000313" key="3">
    <source>
        <dbReference type="EMBL" id="PRZ46136.1"/>
    </source>
</evidence>
<organism evidence="3 4">
    <name type="scientific">Tritonibacter scottomollicae</name>
    <name type="common">Epibacterium scottomollicae</name>
    <dbReference type="NCBI Taxonomy" id="483013"/>
    <lineage>
        <taxon>Bacteria</taxon>
        <taxon>Pseudomonadati</taxon>
        <taxon>Pseudomonadota</taxon>
        <taxon>Alphaproteobacteria</taxon>
        <taxon>Rhodobacterales</taxon>
        <taxon>Paracoccaceae</taxon>
        <taxon>Tritonibacter</taxon>
    </lineage>
</organism>
<feature type="region of interest" description="Disordered" evidence="1">
    <location>
        <begin position="59"/>
        <end position="82"/>
    </location>
</feature>
<feature type="transmembrane region" description="Helical" evidence="2">
    <location>
        <begin position="30"/>
        <end position="54"/>
    </location>
</feature>
<dbReference type="AlphaFoldDB" id="A0A2T1AC28"/>
<dbReference type="EMBL" id="PVUF01000011">
    <property type="protein sequence ID" value="PRZ46136.1"/>
    <property type="molecule type" value="Genomic_DNA"/>
</dbReference>
<feature type="region of interest" description="Disordered" evidence="1">
    <location>
        <begin position="105"/>
        <end position="125"/>
    </location>
</feature>
<evidence type="ECO:0000256" key="1">
    <source>
        <dbReference type="SAM" id="MobiDB-lite"/>
    </source>
</evidence>
<protein>
    <submittedName>
        <fullName evidence="3">Uncharacterized protein</fullName>
    </submittedName>
</protein>
<dbReference type="Proteomes" id="UP000237718">
    <property type="component" value="Unassembled WGS sequence"/>
</dbReference>
<evidence type="ECO:0000313" key="4">
    <source>
        <dbReference type="Proteomes" id="UP000237718"/>
    </source>
</evidence>
<gene>
    <name evidence="3" type="ORF">CLV89_11127</name>
</gene>
<feature type="compositionally biased region" description="Pro residues" evidence="1">
    <location>
        <begin position="70"/>
        <end position="82"/>
    </location>
</feature>
<keyword evidence="2" id="KW-1133">Transmembrane helix</keyword>
<keyword evidence="2" id="KW-0472">Membrane</keyword>
<proteinExistence type="predicted"/>